<feature type="repeat" description="WD" evidence="3">
    <location>
        <begin position="83"/>
        <end position="124"/>
    </location>
</feature>
<dbReference type="PANTHER" id="PTHR19848">
    <property type="entry name" value="WD40 REPEAT PROTEIN"/>
    <property type="match status" value="1"/>
</dbReference>
<feature type="repeat" description="WD" evidence="3">
    <location>
        <begin position="208"/>
        <end position="249"/>
    </location>
</feature>
<dbReference type="SMART" id="SM00320">
    <property type="entry name" value="WD40"/>
    <property type="match status" value="7"/>
</dbReference>
<dbReference type="Pfam" id="PF00400">
    <property type="entry name" value="WD40"/>
    <property type="match status" value="7"/>
</dbReference>
<evidence type="ECO:0000313" key="5">
    <source>
        <dbReference type="WBParaSite" id="TREG1_40920.1"/>
    </source>
</evidence>
<keyword evidence="1 3" id="KW-0853">WD repeat</keyword>
<sequence length="329" mass="36468">MISTFGNFMDLGDKEKDTCTVVDFVLHYSTKYTDKEAHKEGIQCCAWGENRDKNKQYIVTGSLDNSLIAWEWTDDKLKRLYDFEGHRLGVVSVDINAKGTLAASSSLDSQIILWDLQTGKQKNTYDGDPADTWSVAFSPDSRFLATGSHTGCVNMINVESATKESSIQLEGKFVYCLAYSSDGSKLAAGTINGLVSICELQTGSVQFLDGHATPVRSVSFSPDGRLLASASDDKQIKVFDVRDGRLVVPSFNGHKGWVVSVDFAPDNRHLVTASTDRTVRIWDIVSKEEKQCISEHEDQVWCARYSPQGNNIISVGDDRAIVIHQLKYM</sequence>
<evidence type="ECO:0000313" key="4">
    <source>
        <dbReference type="Proteomes" id="UP000050795"/>
    </source>
</evidence>
<feature type="repeat" description="WD" evidence="3">
    <location>
        <begin position="251"/>
        <end position="292"/>
    </location>
</feature>
<dbReference type="InterPro" id="IPR020472">
    <property type="entry name" value="WD40_PAC1"/>
</dbReference>
<dbReference type="PRINTS" id="PR00320">
    <property type="entry name" value="GPROTEINBRPT"/>
</dbReference>
<dbReference type="PROSITE" id="PS50082">
    <property type="entry name" value="WD_REPEATS_2"/>
    <property type="match status" value="3"/>
</dbReference>
<dbReference type="InterPro" id="IPR019775">
    <property type="entry name" value="WD40_repeat_CS"/>
</dbReference>
<evidence type="ECO:0008006" key="6">
    <source>
        <dbReference type="Google" id="ProtNLM"/>
    </source>
</evidence>
<evidence type="ECO:0000256" key="1">
    <source>
        <dbReference type="ARBA" id="ARBA00022574"/>
    </source>
</evidence>
<evidence type="ECO:0000256" key="3">
    <source>
        <dbReference type="PROSITE-ProRule" id="PRU00221"/>
    </source>
</evidence>
<dbReference type="InterPro" id="IPR001680">
    <property type="entry name" value="WD40_rpt"/>
</dbReference>
<name>A0AA85JTN4_TRIRE</name>
<accession>A0AA85JTN4</accession>
<keyword evidence="4" id="KW-1185">Reference proteome</keyword>
<protein>
    <recommendedName>
        <fullName evidence="6">WD_REPEATS_REGION domain-containing protein</fullName>
    </recommendedName>
</protein>
<dbReference type="CDD" id="cd00200">
    <property type="entry name" value="WD40"/>
    <property type="match status" value="1"/>
</dbReference>
<dbReference type="InterPro" id="IPR015943">
    <property type="entry name" value="WD40/YVTN_repeat-like_dom_sf"/>
</dbReference>
<proteinExistence type="predicted"/>
<dbReference type="Proteomes" id="UP000050795">
    <property type="component" value="Unassembled WGS sequence"/>
</dbReference>
<dbReference type="PROSITE" id="PS50294">
    <property type="entry name" value="WD_REPEATS_REGION"/>
    <property type="match status" value="4"/>
</dbReference>
<dbReference type="WBParaSite" id="TREG1_40920.1">
    <property type="protein sequence ID" value="TREG1_40920.1"/>
    <property type="gene ID" value="TREG1_40920"/>
</dbReference>
<dbReference type="InterPro" id="IPR036322">
    <property type="entry name" value="WD40_repeat_dom_sf"/>
</dbReference>
<organism evidence="4 5">
    <name type="scientific">Trichobilharzia regenti</name>
    <name type="common">Nasal bird schistosome</name>
    <dbReference type="NCBI Taxonomy" id="157069"/>
    <lineage>
        <taxon>Eukaryota</taxon>
        <taxon>Metazoa</taxon>
        <taxon>Spiralia</taxon>
        <taxon>Lophotrochozoa</taxon>
        <taxon>Platyhelminthes</taxon>
        <taxon>Trematoda</taxon>
        <taxon>Digenea</taxon>
        <taxon>Strigeidida</taxon>
        <taxon>Schistosomatoidea</taxon>
        <taxon>Schistosomatidae</taxon>
        <taxon>Trichobilharzia</taxon>
    </lineage>
</organism>
<keyword evidence="2" id="KW-0677">Repeat</keyword>
<reference evidence="4" key="1">
    <citation type="submission" date="2022-06" db="EMBL/GenBank/DDBJ databases">
        <authorList>
            <person name="Berger JAMES D."/>
            <person name="Berger JAMES D."/>
        </authorList>
    </citation>
    <scope>NUCLEOTIDE SEQUENCE [LARGE SCALE GENOMIC DNA]</scope>
</reference>
<dbReference type="AlphaFoldDB" id="A0AA85JTN4"/>
<evidence type="ECO:0000256" key="2">
    <source>
        <dbReference type="ARBA" id="ARBA00022737"/>
    </source>
</evidence>
<dbReference type="PANTHER" id="PTHR19848:SF8">
    <property type="entry name" value="F-BOX AND WD REPEAT DOMAIN CONTAINING 7"/>
    <property type="match status" value="1"/>
</dbReference>
<reference evidence="5" key="2">
    <citation type="submission" date="2023-11" db="UniProtKB">
        <authorList>
            <consortium name="WormBaseParasite"/>
        </authorList>
    </citation>
    <scope>IDENTIFICATION</scope>
</reference>
<dbReference type="SUPFAM" id="SSF50978">
    <property type="entry name" value="WD40 repeat-like"/>
    <property type="match status" value="1"/>
</dbReference>
<dbReference type="Gene3D" id="2.130.10.10">
    <property type="entry name" value="YVTN repeat-like/Quinoprotein amine dehydrogenase"/>
    <property type="match status" value="1"/>
</dbReference>
<dbReference type="PROSITE" id="PS00678">
    <property type="entry name" value="WD_REPEATS_1"/>
    <property type="match status" value="2"/>
</dbReference>